<feature type="domain" description="N-acetyltransferase" evidence="1">
    <location>
        <begin position="40"/>
        <end position="174"/>
    </location>
</feature>
<keyword evidence="3" id="KW-1185">Reference proteome</keyword>
<dbReference type="AlphaFoldDB" id="A0A1E5KZC7"/>
<dbReference type="OrthoDB" id="2183108at2"/>
<evidence type="ECO:0000313" key="3">
    <source>
        <dbReference type="Proteomes" id="UP000095256"/>
    </source>
</evidence>
<dbReference type="CDD" id="cd04301">
    <property type="entry name" value="NAT_SF"/>
    <property type="match status" value="1"/>
</dbReference>
<evidence type="ECO:0000313" key="2">
    <source>
        <dbReference type="EMBL" id="OEH83039.1"/>
    </source>
</evidence>
<name>A0A1E5KZC7_9ENTE</name>
<dbReference type="PROSITE" id="PS51186">
    <property type="entry name" value="GNAT"/>
    <property type="match status" value="1"/>
</dbReference>
<dbReference type="Gene3D" id="3.40.630.30">
    <property type="match status" value="1"/>
</dbReference>
<evidence type="ECO:0000259" key="1">
    <source>
        <dbReference type="PROSITE" id="PS51186"/>
    </source>
</evidence>
<organism evidence="2 3">
    <name type="scientific">Enterococcus rivorum</name>
    <dbReference type="NCBI Taxonomy" id="762845"/>
    <lineage>
        <taxon>Bacteria</taxon>
        <taxon>Bacillati</taxon>
        <taxon>Bacillota</taxon>
        <taxon>Bacilli</taxon>
        <taxon>Lactobacillales</taxon>
        <taxon>Enterococcaceae</taxon>
        <taxon>Enterococcus</taxon>
    </lineage>
</organism>
<dbReference type="InterPro" id="IPR000182">
    <property type="entry name" value="GNAT_dom"/>
</dbReference>
<dbReference type="EMBL" id="MIEK01000012">
    <property type="protein sequence ID" value="OEH83039.1"/>
    <property type="molecule type" value="Genomic_DNA"/>
</dbReference>
<dbReference type="RefSeq" id="WP_069697994.1">
    <property type="nucleotide sequence ID" value="NZ_JAGGMA010000002.1"/>
</dbReference>
<dbReference type="GO" id="GO:0016747">
    <property type="term" value="F:acyltransferase activity, transferring groups other than amino-acyl groups"/>
    <property type="evidence" value="ECO:0007669"/>
    <property type="project" value="InterPro"/>
</dbReference>
<gene>
    <name evidence="2" type="ORF">BCR26_01850</name>
</gene>
<comment type="caution">
    <text evidence="2">The sequence shown here is derived from an EMBL/GenBank/DDBJ whole genome shotgun (WGS) entry which is preliminary data.</text>
</comment>
<proteinExistence type="predicted"/>
<dbReference type="SUPFAM" id="SSF55729">
    <property type="entry name" value="Acyl-CoA N-acyltransferases (Nat)"/>
    <property type="match status" value="1"/>
</dbReference>
<dbReference type="STRING" id="762845.BCR26_01850"/>
<dbReference type="Pfam" id="PF00583">
    <property type="entry name" value="Acetyltransf_1"/>
    <property type="match status" value="1"/>
</dbReference>
<accession>A0A1E5KZC7</accession>
<reference evidence="2 3" key="1">
    <citation type="submission" date="2016-09" db="EMBL/GenBank/DDBJ databases">
        <authorList>
            <person name="Capua I."/>
            <person name="De Benedictis P."/>
            <person name="Joannis T."/>
            <person name="Lombin L.H."/>
            <person name="Cattoli G."/>
        </authorList>
    </citation>
    <scope>NUCLEOTIDE SEQUENCE [LARGE SCALE GENOMIC DNA]</scope>
    <source>
        <strain evidence="2 3">LMG 25899</strain>
    </source>
</reference>
<protein>
    <recommendedName>
        <fullName evidence="1">N-acetyltransferase domain-containing protein</fullName>
    </recommendedName>
</protein>
<dbReference type="Proteomes" id="UP000095256">
    <property type="component" value="Unassembled WGS sequence"/>
</dbReference>
<dbReference type="InterPro" id="IPR016181">
    <property type="entry name" value="Acyl_CoA_acyltransferase"/>
</dbReference>
<sequence length="177" mass="20478">MSERVIMRKQIVREYSFSEEVKSFETNESNRTERSKRLARHLLYSFKGTIDDEDETLTDWFEEVEASFAGKYGPILKRHSFYIEEGKAIIGSGIVSLFREIPLIIYLAVDPEKRGQGLSKKILQQMLYSFESSEYQEVYLVVTPGNFPAEKLYAKLGFKPVGTNWDKVMKSPLEKAN</sequence>